<dbReference type="InterPro" id="IPR005467">
    <property type="entry name" value="His_kinase_dom"/>
</dbReference>
<dbReference type="PANTHER" id="PTHR45436">
    <property type="entry name" value="SENSOR HISTIDINE KINASE YKOH"/>
    <property type="match status" value="1"/>
</dbReference>
<dbReference type="SUPFAM" id="SSF55874">
    <property type="entry name" value="ATPase domain of HSP90 chaperone/DNA topoisomerase II/histidine kinase"/>
    <property type="match status" value="1"/>
</dbReference>
<dbReference type="SMART" id="SM00388">
    <property type="entry name" value="HisKA"/>
    <property type="match status" value="1"/>
</dbReference>
<dbReference type="PANTHER" id="PTHR45436:SF5">
    <property type="entry name" value="SENSOR HISTIDINE KINASE TRCS"/>
    <property type="match status" value="1"/>
</dbReference>
<dbReference type="PROSITE" id="PS50109">
    <property type="entry name" value="HIS_KIN"/>
    <property type="match status" value="1"/>
</dbReference>
<evidence type="ECO:0000259" key="12">
    <source>
        <dbReference type="PROSITE" id="PS50109"/>
    </source>
</evidence>
<dbReference type="CDD" id="cd06225">
    <property type="entry name" value="HAMP"/>
    <property type="match status" value="1"/>
</dbReference>
<dbReference type="CDD" id="cd00075">
    <property type="entry name" value="HATPase"/>
    <property type="match status" value="1"/>
</dbReference>
<dbReference type="InterPro" id="IPR036097">
    <property type="entry name" value="HisK_dim/P_sf"/>
</dbReference>
<comment type="catalytic activity">
    <reaction evidence="1">
        <text>ATP + protein L-histidine = ADP + protein N-phospho-L-histidine.</text>
        <dbReference type="EC" id="2.7.13.3"/>
    </reaction>
</comment>
<protein>
    <recommendedName>
        <fullName evidence="3">histidine kinase</fullName>
        <ecNumber evidence="3">2.7.13.3</ecNumber>
    </recommendedName>
</protein>
<evidence type="ECO:0000256" key="8">
    <source>
        <dbReference type="ARBA" id="ARBA00022989"/>
    </source>
</evidence>
<dbReference type="Pfam" id="PF02518">
    <property type="entry name" value="HATPase_c"/>
    <property type="match status" value="1"/>
</dbReference>
<dbReference type="FunFam" id="1.10.287.130:FF:000001">
    <property type="entry name" value="Two-component sensor histidine kinase"/>
    <property type="match status" value="1"/>
</dbReference>
<sequence>MFRERAFSVKNPDHRVTALSSSAGFRWPEVWGEARTRVLVWYTVILALAFGLAIPAFRQRLFDRVEARVQQDIWGEVRDFRELMSGRIDLESLENNRMEHFHPSDPEPVRPVPPPPADAREAALMRDLQLPTTAAEARRFFSAYLQVEIPEDNIYLITFVDGQFYQSSPVALPRDFRPDTPLMRRWATQAEPEQGEQTSLYNENDRILYVVEPVKANGKLLGTWVVAHSVIGERAEVLEAVGVVIQVSLVVLAISLLLAWFAAGRVLQPLRALTATIQSISETDLTRRIPVQGQGELAKLATTFNDMMDRLESSFISQRNFVNDAGHELRTPITIMRGHLELMSSHPDEQQDTLEVVMDELDRMSRFVEDLVLLAKAERPNFLQLETVDAEALTHELFVKAQVLAPRNWQLESVAKGRIVVDRQRIIQAVMNLAQNATQHTEPDDTITIGSAIRKDKVHFWVRDTGAGIRLEDQQRIFERFARASHGRRRSEGAGLGLSIVKAIAEAHGGQVSLRSQLGSGSTFAVILPLEPNA</sequence>
<evidence type="ECO:0000256" key="7">
    <source>
        <dbReference type="ARBA" id="ARBA00022777"/>
    </source>
</evidence>
<organism evidence="14">
    <name type="scientific">Leptolyngbya sp. NK1-12</name>
    <dbReference type="NCBI Taxonomy" id="2547451"/>
    <lineage>
        <taxon>Bacteria</taxon>
        <taxon>Bacillati</taxon>
        <taxon>Cyanobacteriota</taxon>
        <taxon>Cyanophyceae</taxon>
        <taxon>Leptolyngbyales</taxon>
        <taxon>Leptolyngbyaceae</taxon>
        <taxon>Leptolyngbya group</taxon>
        <taxon>Leptolyngbya</taxon>
    </lineage>
</organism>
<evidence type="ECO:0000256" key="6">
    <source>
        <dbReference type="ARBA" id="ARBA00022692"/>
    </source>
</evidence>
<dbReference type="AlphaFoldDB" id="A0AA97AGF5"/>
<dbReference type="SUPFAM" id="SSF47384">
    <property type="entry name" value="Homodimeric domain of signal transducing histidine kinase"/>
    <property type="match status" value="1"/>
</dbReference>
<dbReference type="InterPro" id="IPR003594">
    <property type="entry name" value="HATPase_dom"/>
</dbReference>
<dbReference type="EC" id="2.7.13.3" evidence="3"/>
<dbReference type="FunFam" id="3.30.565.10:FF:000006">
    <property type="entry name" value="Sensor histidine kinase WalK"/>
    <property type="match status" value="1"/>
</dbReference>
<feature type="domain" description="HAMP" evidence="13">
    <location>
        <begin position="264"/>
        <end position="316"/>
    </location>
</feature>
<dbReference type="InterPro" id="IPR003660">
    <property type="entry name" value="HAMP_dom"/>
</dbReference>
<dbReference type="InterPro" id="IPR004358">
    <property type="entry name" value="Sig_transdc_His_kin-like_C"/>
</dbReference>
<keyword evidence="8 11" id="KW-1133">Transmembrane helix</keyword>
<dbReference type="EMBL" id="CP053586">
    <property type="protein sequence ID" value="WNZ23384.1"/>
    <property type="molecule type" value="Genomic_DNA"/>
</dbReference>
<evidence type="ECO:0000256" key="1">
    <source>
        <dbReference type="ARBA" id="ARBA00000085"/>
    </source>
</evidence>
<name>A0AA97AGF5_9CYAN</name>
<evidence type="ECO:0000256" key="11">
    <source>
        <dbReference type="SAM" id="Phobius"/>
    </source>
</evidence>
<dbReference type="SMART" id="SM00387">
    <property type="entry name" value="HATPase_c"/>
    <property type="match status" value="1"/>
</dbReference>
<evidence type="ECO:0000256" key="3">
    <source>
        <dbReference type="ARBA" id="ARBA00012438"/>
    </source>
</evidence>
<keyword evidence="6 11" id="KW-0812">Transmembrane</keyword>
<evidence type="ECO:0000256" key="9">
    <source>
        <dbReference type="ARBA" id="ARBA00023012"/>
    </source>
</evidence>
<dbReference type="GO" id="GO:0005886">
    <property type="term" value="C:plasma membrane"/>
    <property type="evidence" value="ECO:0007669"/>
    <property type="project" value="TreeGrafter"/>
</dbReference>
<dbReference type="PRINTS" id="PR00344">
    <property type="entry name" value="BCTRLSENSOR"/>
</dbReference>
<dbReference type="Pfam" id="PF00512">
    <property type="entry name" value="HisKA"/>
    <property type="match status" value="1"/>
</dbReference>
<dbReference type="GO" id="GO:0000155">
    <property type="term" value="F:phosphorelay sensor kinase activity"/>
    <property type="evidence" value="ECO:0007669"/>
    <property type="project" value="InterPro"/>
</dbReference>
<dbReference type="InterPro" id="IPR003661">
    <property type="entry name" value="HisK_dim/P_dom"/>
</dbReference>
<dbReference type="SUPFAM" id="SSF158472">
    <property type="entry name" value="HAMP domain-like"/>
    <property type="match status" value="1"/>
</dbReference>
<keyword evidence="4" id="KW-0597">Phosphoprotein</keyword>
<feature type="domain" description="Histidine kinase" evidence="12">
    <location>
        <begin position="324"/>
        <end position="532"/>
    </location>
</feature>
<dbReference type="InterPro" id="IPR036890">
    <property type="entry name" value="HATPase_C_sf"/>
</dbReference>
<keyword evidence="10 11" id="KW-0472">Membrane</keyword>
<comment type="subcellular location">
    <subcellularLocation>
        <location evidence="2">Membrane</location>
    </subcellularLocation>
</comment>
<dbReference type="InterPro" id="IPR050428">
    <property type="entry name" value="TCS_sensor_his_kinase"/>
</dbReference>
<feature type="transmembrane region" description="Helical" evidence="11">
    <location>
        <begin position="39"/>
        <end position="57"/>
    </location>
</feature>
<evidence type="ECO:0000256" key="5">
    <source>
        <dbReference type="ARBA" id="ARBA00022679"/>
    </source>
</evidence>
<proteinExistence type="predicted"/>
<gene>
    <name evidence="14" type="ORF">HJG54_11305</name>
</gene>
<evidence type="ECO:0000313" key="14">
    <source>
        <dbReference type="EMBL" id="WNZ23384.1"/>
    </source>
</evidence>
<keyword evidence="7" id="KW-0418">Kinase</keyword>
<dbReference type="Gene3D" id="3.30.565.10">
    <property type="entry name" value="Histidine kinase-like ATPase, C-terminal domain"/>
    <property type="match status" value="1"/>
</dbReference>
<evidence type="ECO:0000259" key="13">
    <source>
        <dbReference type="PROSITE" id="PS50885"/>
    </source>
</evidence>
<keyword evidence="5" id="KW-0808">Transferase</keyword>
<dbReference type="Gene3D" id="1.10.287.130">
    <property type="match status" value="1"/>
</dbReference>
<accession>A0AA97AGF5</accession>
<dbReference type="CDD" id="cd00082">
    <property type="entry name" value="HisKA"/>
    <property type="match status" value="1"/>
</dbReference>
<dbReference type="Pfam" id="PF00672">
    <property type="entry name" value="HAMP"/>
    <property type="match status" value="1"/>
</dbReference>
<dbReference type="Gene3D" id="6.10.340.10">
    <property type="match status" value="1"/>
</dbReference>
<evidence type="ECO:0000256" key="4">
    <source>
        <dbReference type="ARBA" id="ARBA00022553"/>
    </source>
</evidence>
<evidence type="ECO:0000256" key="10">
    <source>
        <dbReference type="ARBA" id="ARBA00023136"/>
    </source>
</evidence>
<reference evidence="14" key="1">
    <citation type="submission" date="2020-05" db="EMBL/GenBank/DDBJ databases">
        <authorList>
            <person name="Zhu T."/>
            <person name="Keshari N."/>
            <person name="Lu X."/>
        </authorList>
    </citation>
    <scope>NUCLEOTIDE SEQUENCE</scope>
    <source>
        <strain evidence="14">NK1-12</strain>
    </source>
</reference>
<keyword evidence="9" id="KW-0902">Two-component regulatory system</keyword>
<evidence type="ECO:0000256" key="2">
    <source>
        <dbReference type="ARBA" id="ARBA00004370"/>
    </source>
</evidence>
<dbReference type="SMART" id="SM00304">
    <property type="entry name" value="HAMP"/>
    <property type="match status" value="1"/>
</dbReference>
<feature type="transmembrane region" description="Helical" evidence="11">
    <location>
        <begin position="240"/>
        <end position="263"/>
    </location>
</feature>
<dbReference type="PROSITE" id="PS50885">
    <property type="entry name" value="HAMP"/>
    <property type="match status" value="1"/>
</dbReference>